<evidence type="ECO:0000313" key="3">
    <source>
        <dbReference type="EnsemblPlants" id="KEH26789"/>
    </source>
</evidence>
<evidence type="ECO:0000313" key="2">
    <source>
        <dbReference type="EMBL" id="KEH26789.1"/>
    </source>
</evidence>
<feature type="region of interest" description="Disordered" evidence="1">
    <location>
        <begin position="1"/>
        <end position="107"/>
    </location>
</feature>
<dbReference type="Proteomes" id="UP000002051">
    <property type="component" value="Chromosome 6"/>
</dbReference>
<reference evidence="2 4" key="2">
    <citation type="journal article" date="2014" name="BMC Genomics">
        <title>An improved genome release (version Mt4.0) for the model legume Medicago truncatula.</title>
        <authorList>
            <person name="Tang H."/>
            <person name="Krishnakumar V."/>
            <person name="Bidwell S."/>
            <person name="Rosen B."/>
            <person name="Chan A."/>
            <person name="Zhou S."/>
            <person name="Gentzbittel L."/>
            <person name="Childs K.L."/>
            <person name="Yandell M."/>
            <person name="Gundlach H."/>
            <person name="Mayer K.F."/>
            <person name="Schwartz D.C."/>
            <person name="Town C.D."/>
        </authorList>
    </citation>
    <scope>GENOME REANNOTATION</scope>
    <source>
        <strain evidence="2">A17</strain>
        <strain evidence="3 4">cv. Jemalong A17</strain>
    </source>
</reference>
<dbReference type="AlphaFoldDB" id="A0A072UAI5"/>
<reference evidence="3" key="3">
    <citation type="submission" date="2015-04" db="UniProtKB">
        <authorList>
            <consortium name="EnsemblPlants"/>
        </authorList>
    </citation>
    <scope>IDENTIFICATION</scope>
    <source>
        <strain evidence="3">cv. Jemalong A17</strain>
    </source>
</reference>
<organism evidence="2 4">
    <name type="scientific">Medicago truncatula</name>
    <name type="common">Barrel medic</name>
    <name type="synonym">Medicago tribuloides</name>
    <dbReference type="NCBI Taxonomy" id="3880"/>
    <lineage>
        <taxon>Eukaryota</taxon>
        <taxon>Viridiplantae</taxon>
        <taxon>Streptophyta</taxon>
        <taxon>Embryophyta</taxon>
        <taxon>Tracheophyta</taxon>
        <taxon>Spermatophyta</taxon>
        <taxon>Magnoliopsida</taxon>
        <taxon>eudicotyledons</taxon>
        <taxon>Gunneridae</taxon>
        <taxon>Pentapetalae</taxon>
        <taxon>rosids</taxon>
        <taxon>fabids</taxon>
        <taxon>Fabales</taxon>
        <taxon>Fabaceae</taxon>
        <taxon>Papilionoideae</taxon>
        <taxon>50 kb inversion clade</taxon>
        <taxon>NPAAA clade</taxon>
        <taxon>Hologalegina</taxon>
        <taxon>IRL clade</taxon>
        <taxon>Trifolieae</taxon>
        <taxon>Medicago</taxon>
    </lineage>
</organism>
<gene>
    <name evidence="2" type="ordered locus">MTR_6g073070</name>
</gene>
<feature type="compositionally biased region" description="Polar residues" evidence="1">
    <location>
        <begin position="1"/>
        <end position="11"/>
    </location>
</feature>
<feature type="compositionally biased region" description="Basic and acidic residues" evidence="1">
    <location>
        <begin position="78"/>
        <end position="93"/>
    </location>
</feature>
<dbReference type="EnsemblPlants" id="KEH26789">
    <property type="protein sequence ID" value="KEH26789"/>
    <property type="gene ID" value="MTR_6g073070"/>
</dbReference>
<accession>A0A072UAI5</accession>
<evidence type="ECO:0000313" key="4">
    <source>
        <dbReference type="Proteomes" id="UP000002051"/>
    </source>
</evidence>
<protein>
    <submittedName>
        <fullName evidence="2 3">Uncharacterized protein</fullName>
    </submittedName>
</protein>
<dbReference type="HOGENOM" id="CLU_152180_0_0_1"/>
<reference evidence="2 4" key="1">
    <citation type="journal article" date="2011" name="Nature">
        <title>The Medicago genome provides insight into the evolution of rhizobial symbioses.</title>
        <authorList>
            <person name="Young N.D."/>
            <person name="Debelle F."/>
            <person name="Oldroyd G.E."/>
            <person name="Geurts R."/>
            <person name="Cannon S.B."/>
            <person name="Udvardi M.K."/>
            <person name="Benedito V.A."/>
            <person name="Mayer K.F."/>
            <person name="Gouzy J."/>
            <person name="Schoof H."/>
            <person name="Van de Peer Y."/>
            <person name="Proost S."/>
            <person name="Cook D.R."/>
            <person name="Meyers B.C."/>
            <person name="Spannagl M."/>
            <person name="Cheung F."/>
            <person name="De Mita S."/>
            <person name="Krishnakumar V."/>
            <person name="Gundlach H."/>
            <person name="Zhou S."/>
            <person name="Mudge J."/>
            <person name="Bharti A.K."/>
            <person name="Murray J.D."/>
            <person name="Naoumkina M.A."/>
            <person name="Rosen B."/>
            <person name="Silverstein K.A."/>
            <person name="Tang H."/>
            <person name="Rombauts S."/>
            <person name="Zhao P.X."/>
            <person name="Zhou P."/>
            <person name="Barbe V."/>
            <person name="Bardou P."/>
            <person name="Bechner M."/>
            <person name="Bellec A."/>
            <person name="Berger A."/>
            <person name="Berges H."/>
            <person name="Bidwell S."/>
            <person name="Bisseling T."/>
            <person name="Choisne N."/>
            <person name="Couloux A."/>
            <person name="Denny R."/>
            <person name="Deshpande S."/>
            <person name="Dai X."/>
            <person name="Doyle J.J."/>
            <person name="Dudez A.M."/>
            <person name="Farmer A.D."/>
            <person name="Fouteau S."/>
            <person name="Franken C."/>
            <person name="Gibelin C."/>
            <person name="Gish J."/>
            <person name="Goldstein S."/>
            <person name="Gonzalez A.J."/>
            <person name="Green P.J."/>
            <person name="Hallab A."/>
            <person name="Hartog M."/>
            <person name="Hua A."/>
            <person name="Humphray S.J."/>
            <person name="Jeong D.H."/>
            <person name="Jing Y."/>
            <person name="Jocker A."/>
            <person name="Kenton S.M."/>
            <person name="Kim D.J."/>
            <person name="Klee K."/>
            <person name="Lai H."/>
            <person name="Lang C."/>
            <person name="Lin S."/>
            <person name="Macmil S.L."/>
            <person name="Magdelenat G."/>
            <person name="Matthews L."/>
            <person name="McCorrison J."/>
            <person name="Monaghan E.L."/>
            <person name="Mun J.H."/>
            <person name="Najar F.Z."/>
            <person name="Nicholson C."/>
            <person name="Noirot C."/>
            <person name="O'Bleness M."/>
            <person name="Paule C.R."/>
            <person name="Poulain J."/>
            <person name="Prion F."/>
            <person name="Qin B."/>
            <person name="Qu C."/>
            <person name="Retzel E.F."/>
            <person name="Riddle C."/>
            <person name="Sallet E."/>
            <person name="Samain S."/>
            <person name="Samson N."/>
            <person name="Sanders I."/>
            <person name="Saurat O."/>
            <person name="Scarpelli C."/>
            <person name="Schiex T."/>
            <person name="Segurens B."/>
            <person name="Severin A.J."/>
            <person name="Sherrier D.J."/>
            <person name="Shi R."/>
            <person name="Sims S."/>
            <person name="Singer S.R."/>
            <person name="Sinharoy S."/>
            <person name="Sterck L."/>
            <person name="Viollet A."/>
            <person name="Wang B.B."/>
            <person name="Wang K."/>
            <person name="Wang M."/>
            <person name="Wang X."/>
            <person name="Warfsmann J."/>
            <person name="Weissenbach J."/>
            <person name="White D.D."/>
            <person name="White J.D."/>
            <person name="Wiley G.B."/>
            <person name="Wincker P."/>
            <person name="Xing Y."/>
            <person name="Yang L."/>
            <person name="Yao Z."/>
            <person name="Ying F."/>
            <person name="Zhai J."/>
            <person name="Zhou L."/>
            <person name="Zuber A."/>
            <person name="Denarie J."/>
            <person name="Dixon R.A."/>
            <person name="May G.D."/>
            <person name="Schwartz D.C."/>
            <person name="Rogers J."/>
            <person name="Quetier F."/>
            <person name="Town C.D."/>
            <person name="Roe B.A."/>
        </authorList>
    </citation>
    <scope>NUCLEOTIDE SEQUENCE [LARGE SCALE GENOMIC DNA]</scope>
    <source>
        <strain evidence="2">A17</strain>
        <strain evidence="3 4">cv. Jemalong A17</strain>
    </source>
</reference>
<evidence type="ECO:0000256" key="1">
    <source>
        <dbReference type="SAM" id="MobiDB-lite"/>
    </source>
</evidence>
<dbReference type="EMBL" id="CM001222">
    <property type="protein sequence ID" value="KEH26789.1"/>
    <property type="molecule type" value="Genomic_DNA"/>
</dbReference>
<sequence length="129" mass="14813">MWYESRASSPQHIEHKYTSRASSPELKEKKLTGHQALNSNETKKSFSPQTKATGKLTQLSTTFMFTPKANSKQKRVKKTQEHETGRVVRDQLGKTHFSPQNPNFNFPMPKFDPKTWLTISVHVKALKTI</sequence>
<name>A0A072UAI5_MEDTR</name>
<feature type="compositionally biased region" description="Polar residues" evidence="1">
    <location>
        <begin position="35"/>
        <end position="70"/>
    </location>
</feature>
<proteinExistence type="predicted"/>
<keyword evidence="4" id="KW-1185">Reference proteome</keyword>